<dbReference type="PANTHER" id="PTHR39209">
    <property type="match status" value="1"/>
</dbReference>
<dbReference type="InterPro" id="IPR020825">
    <property type="entry name" value="Phe-tRNA_synthase-like_B3/B4"/>
</dbReference>
<dbReference type="PANTHER" id="PTHR39209:SF2">
    <property type="entry name" value="CYTOPLASMIC PROTEIN"/>
    <property type="match status" value="1"/>
</dbReference>
<gene>
    <name evidence="2" type="ORF">KDA_31750</name>
</gene>
<dbReference type="EMBL" id="BIFT01000001">
    <property type="protein sequence ID" value="GCE27691.1"/>
    <property type="molecule type" value="Genomic_DNA"/>
</dbReference>
<organism evidence="2 3">
    <name type="scientific">Dictyobacter alpinus</name>
    <dbReference type="NCBI Taxonomy" id="2014873"/>
    <lineage>
        <taxon>Bacteria</taxon>
        <taxon>Bacillati</taxon>
        <taxon>Chloroflexota</taxon>
        <taxon>Ktedonobacteria</taxon>
        <taxon>Ktedonobacterales</taxon>
        <taxon>Dictyobacteraceae</taxon>
        <taxon>Dictyobacter</taxon>
    </lineage>
</organism>
<feature type="domain" description="B3/B4 tRNA-binding" evidence="1">
    <location>
        <begin position="76"/>
        <end position="232"/>
    </location>
</feature>
<evidence type="ECO:0000259" key="1">
    <source>
        <dbReference type="SMART" id="SM00873"/>
    </source>
</evidence>
<keyword evidence="3" id="KW-1185">Reference proteome</keyword>
<evidence type="ECO:0000313" key="2">
    <source>
        <dbReference type="EMBL" id="GCE27691.1"/>
    </source>
</evidence>
<dbReference type="SUPFAM" id="SSF56037">
    <property type="entry name" value="PheT/TilS domain"/>
    <property type="match status" value="1"/>
</dbReference>
<dbReference type="Proteomes" id="UP000287171">
    <property type="component" value="Unassembled WGS sequence"/>
</dbReference>
<dbReference type="Pfam" id="PF03483">
    <property type="entry name" value="B3_4"/>
    <property type="match status" value="1"/>
</dbReference>
<dbReference type="GO" id="GO:0003723">
    <property type="term" value="F:RNA binding"/>
    <property type="evidence" value="ECO:0007669"/>
    <property type="project" value="InterPro"/>
</dbReference>
<evidence type="ECO:0000313" key="3">
    <source>
        <dbReference type="Proteomes" id="UP000287171"/>
    </source>
</evidence>
<accession>A0A402B8J2</accession>
<sequence>MIKLCYYMEDIVINHRLIVDAQIFERFPEYQALIVYAEGIRNFPSTAESEALLRAAEQACRATLTSDTLLQHPHINAWREAYRLFGANPKKYPSSIEALLRRTLKGQDLPSINGLVDLYNAVSLKYLLPAGGEDLDTLVSDLHLTYAQGNEPFVTMQDGQEQAIYPEAGEVIWADTAGVTCRRWNWRQGRRTQLTEGTQAAYFVLDRLAPYPSETLLAAGEELKAHLLRWFPACTITIEVLQKV</sequence>
<name>A0A402B8J2_9CHLR</name>
<comment type="caution">
    <text evidence="2">The sequence shown here is derived from an EMBL/GenBank/DDBJ whole genome shotgun (WGS) entry which is preliminary data.</text>
</comment>
<dbReference type="AlphaFoldDB" id="A0A402B8J2"/>
<dbReference type="SMART" id="SM00873">
    <property type="entry name" value="B3_4"/>
    <property type="match status" value="1"/>
</dbReference>
<reference evidence="3" key="1">
    <citation type="submission" date="2018-12" db="EMBL/GenBank/DDBJ databases">
        <title>Tengunoibacter tsumagoiensis gen. nov., sp. nov., Dictyobacter kobayashii sp. nov., D. alpinus sp. nov., and D. joshuensis sp. nov. and description of Dictyobacteraceae fam. nov. within the order Ktedonobacterales isolated from Tengu-no-mugimeshi.</title>
        <authorList>
            <person name="Wang C.M."/>
            <person name="Zheng Y."/>
            <person name="Sakai Y."/>
            <person name="Toyoda A."/>
            <person name="Minakuchi Y."/>
            <person name="Abe K."/>
            <person name="Yokota A."/>
            <person name="Yabe S."/>
        </authorList>
    </citation>
    <scope>NUCLEOTIDE SEQUENCE [LARGE SCALE GENOMIC DNA]</scope>
    <source>
        <strain evidence="3">Uno16</strain>
    </source>
</reference>
<dbReference type="InterPro" id="IPR005146">
    <property type="entry name" value="B3/B4_tRNA-bd"/>
</dbReference>
<proteinExistence type="predicted"/>
<dbReference type="Gene3D" id="3.50.40.10">
    <property type="entry name" value="Phenylalanyl-trna Synthetase, Chain B, domain 3"/>
    <property type="match status" value="1"/>
</dbReference>
<protein>
    <recommendedName>
        <fullName evidence="1">B3/B4 tRNA-binding domain-containing protein</fullName>
    </recommendedName>
</protein>
<dbReference type="GO" id="GO:0004826">
    <property type="term" value="F:phenylalanine-tRNA ligase activity"/>
    <property type="evidence" value="ECO:0007669"/>
    <property type="project" value="InterPro"/>
</dbReference>